<feature type="domain" description="Serpin" evidence="6">
    <location>
        <begin position="34"/>
        <end position="390"/>
    </location>
</feature>
<evidence type="ECO:0000256" key="2">
    <source>
        <dbReference type="ARBA" id="ARBA00022690"/>
    </source>
</evidence>
<comment type="caution">
    <text evidence="7">The sequence shown here is derived from an EMBL/GenBank/DDBJ whole genome shotgun (WGS) entry which is preliminary data.</text>
</comment>
<evidence type="ECO:0000256" key="1">
    <source>
        <dbReference type="ARBA" id="ARBA00009500"/>
    </source>
</evidence>
<keyword evidence="8" id="KW-1185">Reference proteome</keyword>
<protein>
    <recommendedName>
        <fullName evidence="6">Serpin domain-containing protein</fullName>
    </recommendedName>
</protein>
<accession>A0AA38HW43</accession>
<organism evidence="7 8">
    <name type="scientific">Zophobas morio</name>
    <dbReference type="NCBI Taxonomy" id="2755281"/>
    <lineage>
        <taxon>Eukaryota</taxon>
        <taxon>Metazoa</taxon>
        <taxon>Ecdysozoa</taxon>
        <taxon>Arthropoda</taxon>
        <taxon>Hexapoda</taxon>
        <taxon>Insecta</taxon>
        <taxon>Pterygota</taxon>
        <taxon>Neoptera</taxon>
        <taxon>Endopterygota</taxon>
        <taxon>Coleoptera</taxon>
        <taxon>Polyphaga</taxon>
        <taxon>Cucujiformia</taxon>
        <taxon>Tenebrionidae</taxon>
        <taxon>Zophobas</taxon>
    </lineage>
</organism>
<dbReference type="InterPro" id="IPR036186">
    <property type="entry name" value="Serpin_sf"/>
</dbReference>
<proteinExistence type="inferred from homology"/>
<evidence type="ECO:0000313" key="8">
    <source>
        <dbReference type="Proteomes" id="UP001168821"/>
    </source>
</evidence>
<dbReference type="SMART" id="SM00093">
    <property type="entry name" value="SERPIN"/>
    <property type="match status" value="1"/>
</dbReference>
<sequence>MQFYLYLLLYWLSLTLANETSLQDFISGNNLFATSLYKEITTNEKSNFLVSPLSVEIVLSLTQSGAKGTTAEEIKTALHLPNTQEKIENSMKTLQPILAKTDLYTIQSANKIYIKNNFEIKDEFKKSATVFDSAFEKIDFGQRDAAADTMNGWVEGRTNHKIKNLIKPEDLSDDTRAILINALYFKGNWSVPFEVAFERDFYRAGVEKVQVETMHAVMEQNYYESQELGAKFLELPFEGGEVTLTVVLPNDKNGLAVLESQLEKVFQNPAYTTENVRIALPKFKIESVIDLKGILQKLGVNIIFKEGEADLSGIAGKKGDLFVDKVRQKTFIDVSEKGVEAAAATFVDVVNKIIGSNYKAPSKEFIADHPFIFYIKLQNLVIFAGRVVDASL</sequence>
<dbReference type="SUPFAM" id="SSF56574">
    <property type="entry name" value="Serpins"/>
    <property type="match status" value="1"/>
</dbReference>
<dbReference type="InterPro" id="IPR023796">
    <property type="entry name" value="Serpin_dom"/>
</dbReference>
<dbReference type="PROSITE" id="PS00284">
    <property type="entry name" value="SERPIN"/>
    <property type="match status" value="1"/>
</dbReference>
<dbReference type="PANTHER" id="PTHR11461">
    <property type="entry name" value="SERINE PROTEASE INHIBITOR, SERPIN"/>
    <property type="match status" value="1"/>
</dbReference>
<dbReference type="InterPro" id="IPR042185">
    <property type="entry name" value="Serpin_sf_2"/>
</dbReference>
<keyword evidence="2" id="KW-0646">Protease inhibitor</keyword>
<dbReference type="GO" id="GO:0004867">
    <property type="term" value="F:serine-type endopeptidase inhibitor activity"/>
    <property type="evidence" value="ECO:0007669"/>
    <property type="project" value="UniProtKB-KW"/>
</dbReference>
<evidence type="ECO:0000256" key="5">
    <source>
        <dbReference type="SAM" id="SignalP"/>
    </source>
</evidence>
<dbReference type="InterPro" id="IPR042178">
    <property type="entry name" value="Serpin_sf_1"/>
</dbReference>
<dbReference type="Pfam" id="PF00079">
    <property type="entry name" value="Serpin"/>
    <property type="match status" value="1"/>
</dbReference>
<evidence type="ECO:0000256" key="3">
    <source>
        <dbReference type="ARBA" id="ARBA00022900"/>
    </source>
</evidence>
<dbReference type="InterPro" id="IPR000215">
    <property type="entry name" value="Serpin_fam"/>
</dbReference>
<dbReference type="CDD" id="cd19955">
    <property type="entry name" value="serpin48-like_insects"/>
    <property type="match status" value="1"/>
</dbReference>
<reference evidence="7" key="1">
    <citation type="journal article" date="2023" name="G3 (Bethesda)">
        <title>Whole genome assemblies of Zophobas morio and Tenebrio molitor.</title>
        <authorList>
            <person name="Kaur S."/>
            <person name="Stinson S.A."/>
            <person name="diCenzo G.C."/>
        </authorList>
    </citation>
    <scope>NUCLEOTIDE SEQUENCE</scope>
    <source>
        <strain evidence="7">QUZm001</strain>
    </source>
</reference>
<evidence type="ECO:0000313" key="7">
    <source>
        <dbReference type="EMBL" id="KAJ3644611.1"/>
    </source>
</evidence>
<keyword evidence="3" id="KW-0722">Serine protease inhibitor</keyword>
<comment type="similarity">
    <text evidence="1 4">Belongs to the serpin family.</text>
</comment>
<dbReference type="Proteomes" id="UP001168821">
    <property type="component" value="Unassembled WGS sequence"/>
</dbReference>
<dbReference type="GO" id="GO:0005615">
    <property type="term" value="C:extracellular space"/>
    <property type="evidence" value="ECO:0007669"/>
    <property type="project" value="InterPro"/>
</dbReference>
<keyword evidence="5" id="KW-0732">Signal</keyword>
<dbReference type="InterPro" id="IPR023795">
    <property type="entry name" value="Serpin_CS"/>
</dbReference>
<dbReference type="EMBL" id="JALNTZ010000007">
    <property type="protein sequence ID" value="KAJ3644611.1"/>
    <property type="molecule type" value="Genomic_DNA"/>
</dbReference>
<feature type="chain" id="PRO_5041260480" description="Serpin domain-containing protein" evidence="5">
    <location>
        <begin position="18"/>
        <end position="392"/>
    </location>
</feature>
<feature type="signal peptide" evidence="5">
    <location>
        <begin position="1"/>
        <end position="17"/>
    </location>
</feature>
<gene>
    <name evidence="7" type="ORF">Zmor_022331</name>
</gene>
<dbReference type="AlphaFoldDB" id="A0AA38HW43"/>
<dbReference type="PANTHER" id="PTHR11461:SF211">
    <property type="entry name" value="GH10112P-RELATED"/>
    <property type="match status" value="1"/>
</dbReference>
<name>A0AA38HW43_9CUCU</name>
<evidence type="ECO:0000259" key="6">
    <source>
        <dbReference type="SMART" id="SM00093"/>
    </source>
</evidence>
<dbReference type="Gene3D" id="2.30.39.10">
    <property type="entry name" value="Alpha-1-antitrypsin, domain 1"/>
    <property type="match status" value="1"/>
</dbReference>
<dbReference type="Gene3D" id="3.30.497.10">
    <property type="entry name" value="Antithrombin, subunit I, domain 2"/>
    <property type="match status" value="1"/>
</dbReference>
<evidence type="ECO:0000256" key="4">
    <source>
        <dbReference type="RuleBase" id="RU000411"/>
    </source>
</evidence>